<feature type="transmembrane region" description="Helical" evidence="12">
    <location>
        <begin position="86"/>
        <end position="107"/>
    </location>
</feature>
<dbReference type="EMBL" id="KQ964265">
    <property type="protein sequence ID" value="KXJ86850.1"/>
    <property type="molecule type" value="Genomic_DNA"/>
</dbReference>
<name>A0A136IPL7_9PEZI</name>
<evidence type="ECO:0000256" key="6">
    <source>
        <dbReference type="ARBA" id="ARBA00022925"/>
    </source>
</evidence>
<reference evidence="14" key="1">
    <citation type="submission" date="2016-02" db="EMBL/GenBank/DDBJ databases">
        <title>Draft genome sequence of Microdochium bolleyi, a fungal endophyte of beachgrass.</title>
        <authorList>
            <consortium name="DOE Joint Genome Institute"/>
            <person name="David A.S."/>
            <person name="May G."/>
            <person name="Haridas S."/>
            <person name="Lim J."/>
            <person name="Wang M."/>
            <person name="Labutti K."/>
            <person name="Lipzen A."/>
            <person name="Barry K."/>
            <person name="Grigoriev I.V."/>
        </authorList>
    </citation>
    <scope>NUCLEOTIDE SEQUENCE [LARGE SCALE GENOMIC DNA]</scope>
    <source>
        <strain evidence="14">J235TASD1</strain>
    </source>
</reference>
<keyword evidence="10" id="KW-0675">Receptor</keyword>
<feature type="transmembrane region" description="Helical" evidence="12">
    <location>
        <begin position="218"/>
        <end position="236"/>
    </location>
</feature>
<gene>
    <name evidence="13" type="ORF">Micbo1qcDRAFT_167924</name>
</gene>
<keyword evidence="8" id="KW-0157">Chromophore</keyword>
<evidence type="ECO:0000313" key="14">
    <source>
        <dbReference type="Proteomes" id="UP000070501"/>
    </source>
</evidence>
<dbReference type="SMART" id="SM01021">
    <property type="entry name" value="Bac_rhodopsin"/>
    <property type="match status" value="1"/>
</dbReference>
<evidence type="ECO:0000256" key="12">
    <source>
        <dbReference type="SAM" id="Phobius"/>
    </source>
</evidence>
<feature type="compositionally biased region" description="Polar residues" evidence="11">
    <location>
        <begin position="354"/>
        <end position="364"/>
    </location>
</feature>
<keyword evidence="9 12" id="KW-0472">Membrane</keyword>
<dbReference type="GO" id="GO:0007602">
    <property type="term" value="P:phototransduction"/>
    <property type="evidence" value="ECO:0007669"/>
    <property type="project" value="UniProtKB-KW"/>
</dbReference>
<organism evidence="13 14">
    <name type="scientific">Microdochium bolleyi</name>
    <dbReference type="NCBI Taxonomy" id="196109"/>
    <lineage>
        <taxon>Eukaryota</taxon>
        <taxon>Fungi</taxon>
        <taxon>Dikarya</taxon>
        <taxon>Ascomycota</taxon>
        <taxon>Pezizomycotina</taxon>
        <taxon>Sordariomycetes</taxon>
        <taxon>Xylariomycetidae</taxon>
        <taxon>Xylariales</taxon>
        <taxon>Microdochiaceae</taxon>
        <taxon>Microdochium</taxon>
    </lineage>
</organism>
<dbReference type="Gene3D" id="1.20.1070.10">
    <property type="entry name" value="Rhodopsin 7-helix transmembrane proteins"/>
    <property type="match status" value="1"/>
</dbReference>
<dbReference type="InterPro" id="IPR043476">
    <property type="entry name" value="Yro2-like_7TM"/>
</dbReference>
<accession>A0A136IPL7</accession>
<evidence type="ECO:0000256" key="3">
    <source>
        <dbReference type="ARBA" id="ARBA00022543"/>
    </source>
</evidence>
<dbReference type="GO" id="GO:0005216">
    <property type="term" value="F:monoatomic ion channel activity"/>
    <property type="evidence" value="ECO:0007669"/>
    <property type="project" value="InterPro"/>
</dbReference>
<evidence type="ECO:0000256" key="10">
    <source>
        <dbReference type="ARBA" id="ARBA00023170"/>
    </source>
</evidence>
<dbReference type="SUPFAM" id="SSF81321">
    <property type="entry name" value="Family A G protein-coupled receptor-like"/>
    <property type="match status" value="1"/>
</dbReference>
<evidence type="ECO:0000313" key="13">
    <source>
        <dbReference type="EMBL" id="KXJ86850.1"/>
    </source>
</evidence>
<evidence type="ECO:0000256" key="5">
    <source>
        <dbReference type="ARBA" id="ARBA00022692"/>
    </source>
</evidence>
<evidence type="ECO:0008006" key="15">
    <source>
        <dbReference type="Google" id="ProtNLM"/>
    </source>
</evidence>
<evidence type="ECO:0000256" key="4">
    <source>
        <dbReference type="ARBA" id="ARBA00022606"/>
    </source>
</evidence>
<dbReference type="OrthoDB" id="10261467at2759"/>
<keyword evidence="6" id="KW-0681">Retinal protein</keyword>
<dbReference type="CDD" id="cd15239">
    <property type="entry name" value="7tm_YRO2_fungal-like"/>
    <property type="match status" value="1"/>
</dbReference>
<dbReference type="Pfam" id="PF01036">
    <property type="entry name" value="Bac_rhodopsin"/>
    <property type="match status" value="1"/>
</dbReference>
<dbReference type="FunFam" id="1.20.1070.10:FF:000160">
    <property type="entry name" value="Related to Opsin-1"/>
    <property type="match status" value="1"/>
</dbReference>
<dbReference type="STRING" id="196109.A0A136IPL7"/>
<proteinExistence type="inferred from homology"/>
<dbReference type="FunCoup" id="A0A136IPL7">
    <property type="interactions" value="73"/>
</dbReference>
<evidence type="ECO:0000256" key="1">
    <source>
        <dbReference type="ARBA" id="ARBA00004141"/>
    </source>
</evidence>
<dbReference type="PANTHER" id="PTHR28286:SF1">
    <property type="entry name" value="30 KDA HEAT SHOCK PROTEIN-RELATED"/>
    <property type="match status" value="1"/>
</dbReference>
<dbReference type="PROSITE" id="PS00950">
    <property type="entry name" value="BACTERIAL_OPSIN_1"/>
    <property type="match status" value="1"/>
</dbReference>
<keyword evidence="7 12" id="KW-1133">Transmembrane helix</keyword>
<dbReference type="PRINTS" id="PR00251">
    <property type="entry name" value="BACTRLOPSIN"/>
</dbReference>
<keyword evidence="3" id="KW-0600">Photoreceptor protein</keyword>
<feature type="transmembrane region" description="Helical" evidence="12">
    <location>
        <begin position="256"/>
        <end position="275"/>
    </location>
</feature>
<feature type="region of interest" description="Disordered" evidence="11">
    <location>
        <begin position="326"/>
        <end position="364"/>
    </location>
</feature>
<protein>
    <recommendedName>
        <fullName evidence="15">Bacteriorhodopsin</fullName>
    </recommendedName>
</protein>
<dbReference type="GO" id="GO:0005783">
    <property type="term" value="C:endoplasmic reticulum"/>
    <property type="evidence" value="ECO:0007669"/>
    <property type="project" value="TreeGrafter"/>
</dbReference>
<dbReference type="AlphaFoldDB" id="A0A136IPL7"/>
<evidence type="ECO:0000256" key="7">
    <source>
        <dbReference type="ARBA" id="ARBA00022989"/>
    </source>
</evidence>
<evidence type="ECO:0000256" key="8">
    <source>
        <dbReference type="ARBA" id="ARBA00022991"/>
    </source>
</evidence>
<evidence type="ECO:0000256" key="2">
    <source>
        <dbReference type="ARBA" id="ARBA00008130"/>
    </source>
</evidence>
<keyword evidence="14" id="KW-1185">Reference proteome</keyword>
<feature type="transmembrane region" description="Helical" evidence="12">
    <location>
        <begin position="287"/>
        <end position="307"/>
    </location>
</feature>
<dbReference type="InterPro" id="IPR001425">
    <property type="entry name" value="Arc/bac/fun_rhodopsins"/>
</dbReference>
<keyword evidence="4" id="KW-0716">Sensory transduction</keyword>
<feature type="compositionally biased region" description="Basic and acidic residues" evidence="11">
    <location>
        <begin position="330"/>
        <end position="341"/>
    </location>
</feature>
<dbReference type="Proteomes" id="UP000070501">
    <property type="component" value="Unassembled WGS sequence"/>
</dbReference>
<dbReference type="GO" id="GO:0005886">
    <property type="term" value="C:plasma membrane"/>
    <property type="evidence" value="ECO:0007669"/>
    <property type="project" value="TreeGrafter"/>
</dbReference>
<comment type="similarity">
    <text evidence="2">Belongs to the archaeal/bacterial/fungal opsin family.</text>
</comment>
<dbReference type="InParanoid" id="A0A136IPL7"/>
<dbReference type="InterPro" id="IPR018229">
    <property type="entry name" value="Rhodopsin_retinal_BS"/>
</dbReference>
<dbReference type="GO" id="GO:0009881">
    <property type="term" value="F:photoreceptor activity"/>
    <property type="evidence" value="ECO:0007669"/>
    <property type="project" value="UniProtKB-KW"/>
</dbReference>
<feature type="transmembrane region" description="Helical" evidence="12">
    <location>
        <begin position="114"/>
        <end position="133"/>
    </location>
</feature>
<evidence type="ECO:0000256" key="11">
    <source>
        <dbReference type="SAM" id="MobiDB-lite"/>
    </source>
</evidence>
<comment type="subcellular location">
    <subcellularLocation>
        <location evidence="1">Membrane</location>
        <topology evidence="1">Multi-pass membrane protein</topology>
    </subcellularLocation>
</comment>
<dbReference type="PANTHER" id="PTHR28286">
    <property type="match status" value="1"/>
</dbReference>
<sequence length="364" mass="39378">MLRLDVIEIAPTSERLSQLSSSPPHPSITKLDSSWHASRQRRAQLTVPAPRYTTQVFTMASNDAISVNSVVGMHADLEITTRGSSWLFAVCAIMGASTIVFMGMAFTKPQSERLFHYITAAITCTACIAYFAMGSNLGGTPIQAEFIRSNSAAVFGAGTREIFYVRYIDWVVTTPLLLLDLMLTAGMPTATILATIFADEVMVVTGLIGALTQTSYKWGFWTFGMFAFFFVVYEILIDGRRHANALGGAPKKAYNLAGVWLIGIWFLYPIAWGLCEGGNVIHPDSESIFYGILDVLAKPGFGALLLFMHKNIRVSDLGLGFRQPGQHVGGSHEKHGDHHATEGPGPNVGAPVPTTATGANNTTV</sequence>
<keyword evidence="5 12" id="KW-0812">Transmembrane</keyword>
<evidence type="ECO:0000256" key="9">
    <source>
        <dbReference type="ARBA" id="ARBA00023136"/>
    </source>
</evidence>